<feature type="compositionally biased region" description="Basic and acidic residues" evidence="1">
    <location>
        <begin position="223"/>
        <end position="237"/>
    </location>
</feature>
<accession>A0ABQ8AVQ0</accession>
<sequence length="345" mass="37603">MSSIGKFTLSGDANSKKQRGVGADSFPGTNKSISKYGGSSGLSVDDPHSKKSKGDASVSYPGLSKSIGTTGDSTGVPTGVSNSKKPNGLDVNRTDRSLEFYEKNENLSKLWDILSVYAWIDQDVGYCQGMSDLCSPMIMMWALEYDPDLFHIYKAHQCGSEKVEVSTGKPKSMSQCGNVLKDKSSKLMTEARGLDDVVKPEPNRQTSPCAGQRHQTSRSAGEPSRDTARELEPSHALEEDDGNGESNANTGVALVWKVFFQPFRNGQDHSFTVKPAFSVGSNLKPSAARKELRCPLVSTRERFKWCWFHVGATTQVDISCCGFSHVLAMFVSENNKDSQEISEKG</sequence>
<evidence type="ECO:0000313" key="3">
    <source>
        <dbReference type="EMBL" id="KAH0896106.1"/>
    </source>
</evidence>
<evidence type="ECO:0000259" key="2">
    <source>
        <dbReference type="Pfam" id="PF00566"/>
    </source>
</evidence>
<feature type="compositionally biased region" description="Polar residues" evidence="1">
    <location>
        <begin position="203"/>
        <end position="219"/>
    </location>
</feature>
<keyword evidence="4" id="KW-1185">Reference proteome</keyword>
<feature type="compositionally biased region" description="Polar residues" evidence="1">
    <location>
        <begin position="66"/>
        <end position="85"/>
    </location>
</feature>
<dbReference type="InterPro" id="IPR000195">
    <property type="entry name" value="Rab-GAP-TBC_dom"/>
</dbReference>
<dbReference type="PANTHER" id="PTHR22957">
    <property type="entry name" value="TBC1 DOMAIN FAMILY MEMBER GTPASE-ACTIVATING PROTEIN"/>
    <property type="match status" value="1"/>
</dbReference>
<dbReference type="Pfam" id="PF00566">
    <property type="entry name" value="RabGAP-TBC"/>
    <property type="match status" value="1"/>
</dbReference>
<evidence type="ECO:0000313" key="4">
    <source>
        <dbReference type="Proteomes" id="UP000824890"/>
    </source>
</evidence>
<comment type="caution">
    <text evidence="3">The sequence shown here is derived from an EMBL/GenBank/DDBJ whole genome shotgun (WGS) entry which is preliminary data.</text>
</comment>
<dbReference type="Proteomes" id="UP000824890">
    <property type="component" value="Unassembled WGS sequence"/>
</dbReference>
<feature type="compositionally biased region" description="Basic and acidic residues" evidence="1">
    <location>
        <begin position="192"/>
        <end position="202"/>
    </location>
</feature>
<name>A0ABQ8AVQ0_BRANA</name>
<dbReference type="InterPro" id="IPR035969">
    <property type="entry name" value="Rab-GAP_TBC_sf"/>
</dbReference>
<organism evidence="3 4">
    <name type="scientific">Brassica napus</name>
    <name type="common">Rape</name>
    <dbReference type="NCBI Taxonomy" id="3708"/>
    <lineage>
        <taxon>Eukaryota</taxon>
        <taxon>Viridiplantae</taxon>
        <taxon>Streptophyta</taxon>
        <taxon>Embryophyta</taxon>
        <taxon>Tracheophyta</taxon>
        <taxon>Spermatophyta</taxon>
        <taxon>Magnoliopsida</taxon>
        <taxon>eudicotyledons</taxon>
        <taxon>Gunneridae</taxon>
        <taxon>Pentapetalae</taxon>
        <taxon>rosids</taxon>
        <taxon>malvids</taxon>
        <taxon>Brassicales</taxon>
        <taxon>Brassicaceae</taxon>
        <taxon>Brassiceae</taxon>
        <taxon>Brassica</taxon>
    </lineage>
</organism>
<feature type="domain" description="Rab-GAP TBC" evidence="2">
    <location>
        <begin position="89"/>
        <end position="141"/>
    </location>
</feature>
<feature type="region of interest" description="Disordered" evidence="1">
    <location>
        <begin position="191"/>
        <end position="246"/>
    </location>
</feature>
<protein>
    <recommendedName>
        <fullName evidence="2">Rab-GAP TBC domain-containing protein</fullName>
    </recommendedName>
</protein>
<feature type="compositionally biased region" description="Basic and acidic residues" evidence="1">
    <location>
        <begin position="45"/>
        <end position="54"/>
    </location>
</feature>
<dbReference type="SUPFAM" id="SSF47923">
    <property type="entry name" value="Ypt/Rab-GAP domain of gyp1p"/>
    <property type="match status" value="1"/>
</dbReference>
<reference evidence="3 4" key="1">
    <citation type="submission" date="2021-05" db="EMBL/GenBank/DDBJ databases">
        <title>Genome Assembly of Synthetic Allotetraploid Brassica napus Reveals Homoeologous Exchanges between Subgenomes.</title>
        <authorList>
            <person name="Davis J.T."/>
        </authorList>
    </citation>
    <scope>NUCLEOTIDE SEQUENCE [LARGE SCALE GENOMIC DNA]</scope>
    <source>
        <strain evidence="4">cv. Da-Ae</strain>
        <tissue evidence="3">Seedling</tissue>
    </source>
</reference>
<dbReference type="Gene3D" id="1.10.8.270">
    <property type="entry name" value="putative rabgap domain of human tbc1 domain family member 14 like domains"/>
    <property type="match status" value="1"/>
</dbReference>
<dbReference type="PANTHER" id="PTHR22957:SF646">
    <property type="entry name" value="RAB-GAP TBC DOMAIN-CONTAINING PROTEIN"/>
    <property type="match status" value="1"/>
</dbReference>
<gene>
    <name evidence="3" type="ORF">HID58_045674</name>
</gene>
<dbReference type="EMBL" id="JAGKQM010000012">
    <property type="protein sequence ID" value="KAH0896106.1"/>
    <property type="molecule type" value="Genomic_DNA"/>
</dbReference>
<evidence type="ECO:0000256" key="1">
    <source>
        <dbReference type="SAM" id="MobiDB-lite"/>
    </source>
</evidence>
<proteinExistence type="predicted"/>
<feature type="region of interest" description="Disordered" evidence="1">
    <location>
        <begin position="1"/>
        <end position="89"/>
    </location>
</feature>